<comment type="caution">
    <text evidence="2">The sequence shown here is derived from an EMBL/GenBank/DDBJ whole genome shotgun (WGS) entry which is preliminary data.</text>
</comment>
<dbReference type="EMBL" id="NPJF01000009">
    <property type="protein sequence ID" value="OYP57194.1"/>
    <property type="molecule type" value="Genomic_DNA"/>
</dbReference>
<evidence type="ECO:0000313" key="2">
    <source>
        <dbReference type="EMBL" id="OYP57194.1"/>
    </source>
</evidence>
<evidence type="ECO:0008006" key="4">
    <source>
        <dbReference type="Google" id="ProtNLM"/>
    </source>
</evidence>
<organism evidence="2 3">
    <name type="scientific">Segatella bryantii</name>
    <name type="common">Prevotella bryantii</name>
    <dbReference type="NCBI Taxonomy" id="77095"/>
    <lineage>
        <taxon>Bacteria</taxon>
        <taxon>Pseudomonadati</taxon>
        <taxon>Bacteroidota</taxon>
        <taxon>Bacteroidia</taxon>
        <taxon>Bacteroidales</taxon>
        <taxon>Prevotellaceae</taxon>
        <taxon>Segatella</taxon>
    </lineage>
</organism>
<sequence>MYNALYIEDSMKQKKPRIYTVTMAKLLMDWRTSQGISRYEVTKSTGMNINTAKRLEEGEGGVTFEAGFRYFVYAESHKSKPNLMRKFREAMAFYQSEQEQANMVIAQQKQRRLENLRSDFERRKIENTTRQSVQMEMSEKLISLTTKHDAKTKELETELQEARDQIAAMQK</sequence>
<evidence type="ECO:0000256" key="1">
    <source>
        <dbReference type="SAM" id="Coils"/>
    </source>
</evidence>
<reference evidence="2 3" key="1">
    <citation type="submission" date="2017-08" db="EMBL/GenBank/DDBJ databases">
        <title>Comparative genomics of non-oral Prevotella species.</title>
        <authorList>
            <person name="Accetto T."/>
            <person name="Nograsek B."/>
            <person name="Avgustin G."/>
        </authorList>
    </citation>
    <scope>NUCLEOTIDE SEQUENCE [LARGE SCALE GENOMIC DNA]</scope>
    <source>
        <strain evidence="2 3">TC1-1</strain>
    </source>
</reference>
<dbReference type="Proteomes" id="UP000216189">
    <property type="component" value="Unassembled WGS sequence"/>
</dbReference>
<name>A0ABX4EL80_SEGBR</name>
<gene>
    <name evidence="2" type="ORF">CIK91_01180</name>
</gene>
<protein>
    <recommendedName>
        <fullName evidence="4">HTH cro/C1-type domain-containing protein</fullName>
    </recommendedName>
</protein>
<evidence type="ECO:0000313" key="3">
    <source>
        <dbReference type="Proteomes" id="UP000216189"/>
    </source>
</evidence>
<accession>A0ABX4EL80</accession>
<feature type="coiled-coil region" evidence="1">
    <location>
        <begin position="106"/>
        <end position="165"/>
    </location>
</feature>
<keyword evidence="3" id="KW-1185">Reference proteome</keyword>
<keyword evidence="1" id="KW-0175">Coiled coil</keyword>
<proteinExistence type="predicted"/>